<comment type="caution">
    <text evidence="3">The sequence shown here is derived from an EMBL/GenBank/DDBJ whole genome shotgun (WGS) entry which is preliminary data.</text>
</comment>
<keyword evidence="2" id="KW-1133">Transmembrane helix</keyword>
<name>A0A139I4N7_9PEZI</name>
<protein>
    <submittedName>
        <fullName evidence="3">Uncharacterized protein</fullName>
    </submittedName>
</protein>
<gene>
    <name evidence="3" type="ORF">AC579_3020</name>
</gene>
<keyword evidence="2" id="KW-0812">Transmembrane</keyword>
<proteinExistence type="predicted"/>
<sequence length="123" mass="13597">MDALFLFLVILEYYMLHTIIVAVLRGVYNNFINLNQQMHGGKHQRDFDDVGGDSSMVSQNRDTPPNMPAERSSNNSNIITRGRTSSSSATTIFLLPLQSITIDTTAAKKQHCKVAYGEFASAA</sequence>
<dbReference type="EMBL" id="LFZO01000317">
    <property type="protein sequence ID" value="KXT09667.1"/>
    <property type="molecule type" value="Genomic_DNA"/>
</dbReference>
<organism evidence="3 4">
    <name type="scientific">Pseudocercospora musae</name>
    <dbReference type="NCBI Taxonomy" id="113226"/>
    <lineage>
        <taxon>Eukaryota</taxon>
        <taxon>Fungi</taxon>
        <taxon>Dikarya</taxon>
        <taxon>Ascomycota</taxon>
        <taxon>Pezizomycotina</taxon>
        <taxon>Dothideomycetes</taxon>
        <taxon>Dothideomycetidae</taxon>
        <taxon>Mycosphaerellales</taxon>
        <taxon>Mycosphaerellaceae</taxon>
        <taxon>Pseudocercospora</taxon>
    </lineage>
</organism>
<dbReference type="Proteomes" id="UP000073492">
    <property type="component" value="Unassembled WGS sequence"/>
</dbReference>
<reference evidence="3 4" key="1">
    <citation type="submission" date="2015-07" db="EMBL/GenBank/DDBJ databases">
        <title>Comparative genomics of the Sigatoka disease complex on banana suggests a link between parallel evolutionary changes in Pseudocercospora fijiensis and Pseudocercospora eumusae and increased virulence on the banana host.</title>
        <authorList>
            <person name="Chang T.-C."/>
            <person name="Salvucci A."/>
            <person name="Crous P.W."/>
            <person name="Stergiopoulos I."/>
        </authorList>
    </citation>
    <scope>NUCLEOTIDE SEQUENCE [LARGE SCALE GENOMIC DNA]</scope>
    <source>
        <strain evidence="3 4">CBS 116634</strain>
    </source>
</reference>
<keyword evidence="4" id="KW-1185">Reference proteome</keyword>
<evidence type="ECO:0000256" key="2">
    <source>
        <dbReference type="SAM" id="Phobius"/>
    </source>
</evidence>
<evidence type="ECO:0000313" key="3">
    <source>
        <dbReference type="EMBL" id="KXT09667.1"/>
    </source>
</evidence>
<dbReference type="AlphaFoldDB" id="A0A139I4N7"/>
<evidence type="ECO:0000313" key="4">
    <source>
        <dbReference type="Proteomes" id="UP000073492"/>
    </source>
</evidence>
<feature type="region of interest" description="Disordered" evidence="1">
    <location>
        <begin position="42"/>
        <end position="83"/>
    </location>
</feature>
<feature type="transmembrane region" description="Helical" evidence="2">
    <location>
        <begin position="6"/>
        <end position="28"/>
    </location>
</feature>
<accession>A0A139I4N7</accession>
<evidence type="ECO:0000256" key="1">
    <source>
        <dbReference type="SAM" id="MobiDB-lite"/>
    </source>
</evidence>
<keyword evidence="2" id="KW-0472">Membrane</keyword>